<dbReference type="EMBL" id="JNBR01001435">
    <property type="protein sequence ID" value="OQR87532.1"/>
    <property type="molecule type" value="Genomic_DNA"/>
</dbReference>
<name>A0A1V9YP85_ACHHY</name>
<protein>
    <submittedName>
        <fullName evidence="2">Uncharacterized protein</fullName>
    </submittedName>
</protein>
<dbReference type="Proteomes" id="UP000243579">
    <property type="component" value="Unassembled WGS sequence"/>
</dbReference>
<feature type="compositionally biased region" description="Low complexity" evidence="1">
    <location>
        <begin position="546"/>
        <end position="558"/>
    </location>
</feature>
<evidence type="ECO:0000313" key="2">
    <source>
        <dbReference type="EMBL" id="OQR87532.1"/>
    </source>
</evidence>
<gene>
    <name evidence="2" type="ORF">ACHHYP_08562</name>
</gene>
<evidence type="ECO:0000313" key="3">
    <source>
        <dbReference type="Proteomes" id="UP000243579"/>
    </source>
</evidence>
<reference evidence="2 3" key="1">
    <citation type="journal article" date="2014" name="Genome Biol. Evol.">
        <title>The secreted proteins of Achlya hypogyna and Thraustotheca clavata identify the ancestral oomycete secretome and reveal gene acquisitions by horizontal gene transfer.</title>
        <authorList>
            <person name="Misner I."/>
            <person name="Blouin N."/>
            <person name="Leonard G."/>
            <person name="Richards T.A."/>
            <person name="Lane C.E."/>
        </authorList>
    </citation>
    <scope>NUCLEOTIDE SEQUENCE [LARGE SCALE GENOMIC DNA]</scope>
    <source>
        <strain evidence="2 3">ATCC 48635</strain>
    </source>
</reference>
<dbReference type="OrthoDB" id="76204at2759"/>
<organism evidence="2 3">
    <name type="scientific">Achlya hypogyna</name>
    <name type="common">Oomycete</name>
    <name type="synonym">Protoachlya hypogyna</name>
    <dbReference type="NCBI Taxonomy" id="1202772"/>
    <lineage>
        <taxon>Eukaryota</taxon>
        <taxon>Sar</taxon>
        <taxon>Stramenopiles</taxon>
        <taxon>Oomycota</taxon>
        <taxon>Saprolegniomycetes</taxon>
        <taxon>Saprolegniales</taxon>
        <taxon>Achlyaceae</taxon>
        <taxon>Achlya</taxon>
    </lineage>
</organism>
<comment type="caution">
    <text evidence="2">The sequence shown here is derived from an EMBL/GenBank/DDBJ whole genome shotgun (WGS) entry which is preliminary data.</text>
</comment>
<proteinExistence type="predicted"/>
<sequence length="565" mass="64584">MDVIEGNVALRELWRRKDEYGLPFVMDELQRLLELGLITEAELSREPGFALFGGHHSAVGLFPRQKPSPPAPLGNQILLALEDRVSSLLDAQAYFPLDRLQAVLEKEFDVDLAAHVDWLQQTIFRLSKQKLQLINQAAALARRQSAATTLQCAYRRQRRTFLAAAAARRRVEVESADNVARRAVLNYALDVIGRFLGLRISRRRFRSALLQWRREAWVEAQCRALRARRASRILTIRLPCLWTARACRAALRARSAKRIQGLVRSYLATRRCARASLVLQRACAAYLRRRQLQWSRHAVGTWTLYQLRGRRRRRWALRRAHAVATLQRWYRLCSVRRRAVAAARFLKAWLFAARSVARLATYCHLEPLFRSERRCARRILHAWRRHVATSHAKRLAAATLRGYAFRWWCRRQAQMRRLLVSAAHHAHVRRQLLAARRSRAMRTIRAAVRRRVAKRRAALIVLRRFGRRVIALCRAAAQRKRLSSGLVPMRPRTLKPHTLPAVTRSSSAPLPPVKLVKRFDRLCTHCARAHGATPAGRATDAPSSQAVGTRGAAPAAGPHPRDAAA</sequence>
<feature type="region of interest" description="Disordered" evidence="1">
    <location>
        <begin position="530"/>
        <end position="565"/>
    </location>
</feature>
<evidence type="ECO:0000256" key="1">
    <source>
        <dbReference type="SAM" id="MobiDB-lite"/>
    </source>
</evidence>
<accession>A0A1V9YP85</accession>
<keyword evidence="3" id="KW-1185">Reference proteome</keyword>
<dbReference type="AlphaFoldDB" id="A0A1V9YP85"/>